<sequence>MTAPLQVIAVAAAAEGREAELRAAQLRLVQETRREPGCLRYELNQSLDDPRILIFTETWESEAHWRAHMQGAAIQRFQASGAGQMIADFSLFRATRLE</sequence>
<comment type="caution">
    <text evidence="2">The sequence shown here is derived from an EMBL/GenBank/DDBJ whole genome shotgun (WGS) entry which is preliminary data.</text>
</comment>
<keyword evidence="2" id="KW-0560">Oxidoreductase</keyword>
<gene>
    <name evidence="2" type="ORF">DDF67_13050</name>
</gene>
<dbReference type="EMBL" id="QDKQ01000046">
    <property type="protein sequence ID" value="PVM88588.1"/>
    <property type="molecule type" value="Genomic_DNA"/>
</dbReference>
<dbReference type="InterPro" id="IPR050744">
    <property type="entry name" value="AI-2_Isomerase_LsrG"/>
</dbReference>
<reference evidence="2 3" key="1">
    <citation type="submission" date="2018-04" db="EMBL/GenBank/DDBJ databases">
        <title>The genome sequence of Caulobacter sp. 744.</title>
        <authorList>
            <person name="Gao J."/>
            <person name="Sun J."/>
        </authorList>
    </citation>
    <scope>NUCLEOTIDE SEQUENCE [LARGE SCALE GENOMIC DNA]</scope>
    <source>
        <strain evidence="2 3">774</strain>
    </source>
</reference>
<name>A0A2T9JXW9_9CAUL</name>
<organism evidence="2 3">
    <name type="scientific">Caulobacter endophyticus</name>
    <dbReference type="NCBI Taxonomy" id="2172652"/>
    <lineage>
        <taxon>Bacteria</taxon>
        <taxon>Pseudomonadati</taxon>
        <taxon>Pseudomonadota</taxon>
        <taxon>Alphaproteobacteria</taxon>
        <taxon>Caulobacterales</taxon>
        <taxon>Caulobacteraceae</taxon>
        <taxon>Caulobacter</taxon>
    </lineage>
</organism>
<evidence type="ECO:0000313" key="3">
    <source>
        <dbReference type="Proteomes" id="UP000245073"/>
    </source>
</evidence>
<dbReference type="RefSeq" id="WP_109101318.1">
    <property type="nucleotide sequence ID" value="NZ_QDKQ01000046.1"/>
</dbReference>
<dbReference type="InterPro" id="IPR007138">
    <property type="entry name" value="ABM_dom"/>
</dbReference>
<dbReference type="GO" id="GO:0004497">
    <property type="term" value="F:monooxygenase activity"/>
    <property type="evidence" value="ECO:0007669"/>
    <property type="project" value="UniProtKB-KW"/>
</dbReference>
<dbReference type="SUPFAM" id="SSF54909">
    <property type="entry name" value="Dimeric alpha+beta barrel"/>
    <property type="match status" value="1"/>
</dbReference>
<dbReference type="PANTHER" id="PTHR33336:SF3">
    <property type="entry name" value="ABM DOMAIN-CONTAINING PROTEIN"/>
    <property type="match status" value="1"/>
</dbReference>
<evidence type="ECO:0000259" key="1">
    <source>
        <dbReference type="PROSITE" id="PS51725"/>
    </source>
</evidence>
<accession>A0A2T9JXW9</accession>
<dbReference type="InterPro" id="IPR011008">
    <property type="entry name" value="Dimeric_a/b-barrel"/>
</dbReference>
<dbReference type="OrthoDB" id="287932at2"/>
<keyword evidence="3" id="KW-1185">Reference proteome</keyword>
<evidence type="ECO:0000313" key="2">
    <source>
        <dbReference type="EMBL" id="PVM88588.1"/>
    </source>
</evidence>
<keyword evidence="2" id="KW-0503">Monooxygenase</keyword>
<dbReference type="Pfam" id="PF03992">
    <property type="entry name" value="ABM"/>
    <property type="match status" value="1"/>
</dbReference>
<proteinExistence type="predicted"/>
<dbReference type="AlphaFoldDB" id="A0A2T9JXW9"/>
<dbReference type="PANTHER" id="PTHR33336">
    <property type="entry name" value="QUINOL MONOOXYGENASE YGIN-RELATED"/>
    <property type="match status" value="1"/>
</dbReference>
<dbReference type="Proteomes" id="UP000245073">
    <property type="component" value="Unassembled WGS sequence"/>
</dbReference>
<protein>
    <submittedName>
        <fullName evidence="2">Antibiotic biosynthesis monooxygenase</fullName>
    </submittedName>
</protein>
<dbReference type="Gene3D" id="3.30.70.100">
    <property type="match status" value="1"/>
</dbReference>
<feature type="domain" description="ABM" evidence="1">
    <location>
        <begin position="5"/>
        <end position="97"/>
    </location>
</feature>
<dbReference type="PROSITE" id="PS51725">
    <property type="entry name" value="ABM"/>
    <property type="match status" value="1"/>
</dbReference>